<dbReference type="PANTHER" id="PTHR36945">
    <property type="entry name" value="HIGH INCIDENCE OF MALES (INCREASED X CHROMOSOME LOSS)-RELATED-RELATED"/>
    <property type="match status" value="1"/>
</dbReference>
<feature type="signal peptide" evidence="2">
    <location>
        <begin position="1"/>
        <end position="25"/>
    </location>
</feature>
<dbReference type="InterPro" id="IPR013087">
    <property type="entry name" value="Znf_C2H2_type"/>
</dbReference>
<keyword evidence="5" id="KW-1185">Reference proteome</keyword>
<dbReference type="PROSITE" id="PS00028">
    <property type="entry name" value="ZINC_FINGER_C2H2_1"/>
    <property type="match status" value="1"/>
</dbReference>
<feature type="region of interest" description="Disordered" evidence="1">
    <location>
        <begin position="440"/>
        <end position="474"/>
    </location>
</feature>
<evidence type="ECO:0000256" key="1">
    <source>
        <dbReference type="SAM" id="MobiDB-lite"/>
    </source>
</evidence>
<feature type="compositionally biased region" description="Basic and acidic residues" evidence="1">
    <location>
        <begin position="282"/>
        <end position="307"/>
    </location>
</feature>
<feature type="chain" id="PRO_5001490768" description="C2H2-type domain-containing protein" evidence="2">
    <location>
        <begin position="26"/>
        <end position="596"/>
    </location>
</feature>
<feature type="compositionally biased region" description="Basic and acidic residues" evidence="1">
    <location>
        <begin position="170"/>
        <end position="189"/>
    </location>
</feature>
<sequence>MKNLANFQTLAFMNFLMLRFSAVVTLVLQPRDHCTKSLLRFYLDSAVASTTLEPEMRGGMLPALKSSVWQKSSSYVQVNIYGTNIKGLREKGVDIKHLLQHVGCHSVVMDVPILNLDPRKSGGIANLRRTESWGGGYFTQPRSMRASCSTKTTNESRDCEDSEMVCSESDCERNAHTDARTHERAETSTREGSSVSCASYSGPSNLPGDDIIFHDCLEEFMEDNQDTYLVHDSNKLPISSCTSTKEATRSKLSHVESSTSGSHKMMRLAELGKETCVASPSDPRDVENSSTEHSEKFTKYGDDLHGNDEVEESTLFPSRQEPPGALNVSYESNAADGLHIVDDECSDRSNGAMQVESTEMDGLLHVSASQTANVNSCHHESGWEQAHSHGTLKLSPPSAATNEGHEIGTNEINPLFDKENTQKCDEGVACPAPAVKYGKRKRVRKPSVNSQNSLDDEDDNEEQNVCEEPKANSAADASKITSQVFHCQMPDCGKSLCYRQRYGKHRLVNHVRTHWRKPVKVCRLCGFKDITTKKIHDHHMKMHRDTQYPGADSVETKQDLDELLRLWNICFPGVQPDGIIRSAPCYEHTYHEVERE</sequence>
<comment type="caution">
    <text evidence="4">The sequence shown here is derived from an EMBL/GenBank/DDBJ whole genome shotgun (WGS) entry which is preliminary data.</text>
</comment>
<dbReference type="Proteomes" id="UP000024635">
    <property type="component" value="Unassembled WGS sequence"/>
</dbReference>
<proteinExistence type="predicted"/>
<dbReference type="EMBL" id="JARK01001338">
    <property type="protein sequence ID" value="EYC33446.1"/>
    <property type="molecule type" value="Genomic_DNA"/>
</dbReference>
<name>A0A016W1I4_9BILA</name>
<feature type="region of interest" description="Disordered" evidence="1">
    <location>
        <begin position="275"/>
        <end position="307"/>
    </location>
</feature>
<feature type="domain" description="C2H2-type" evidence="3">
    <location>
        <begin position="487"/>
        <end position="510"/>
    </location>
</feature>
<reference evidence="5" key="1">
    <citation type="journal article" date="2015" name="Nat. Genet.">
        <title>The genome and transcriptome of the zoonotic hookworm Ancylostoma ceylanicum identify infection-specific gene families.</title>
        <authorList>
            <person name="Schwarz E.M."/>
            <person name="Hu Y."/>
            <person name="Antoshechkin I."/>
            <person name="Miller M.M."/>
            <person name="Sternberg P.W."/>
            <person name="Aroian R.V."/>
        </authorList>
    </citation>
    <scope>NUCLEOTIDE SEQUENCE</scope>
    <source>
        <strain evidence="5">HY135</strain>
    </source>
</reference>
<feature type="compositionally biased region" description="Acidic residues" evidence="1">
    <location>
        <begin position="454"/>
        <end position="465"/>
    </location>
</feature>
<keyword evidence="2" id="KW-0732">Signal</keyword>
<accession>A0A016W1I4</accession>
<evidence type="ECO:0000313" key="5">
    <source>
        <dbReference type="Proteomes" id="UP000024635"/>
    </source>
</evidence>
<dbReference type="AlphaFoldDB" id="A0A016W1I4"/>
<evidence type="ECO:0000313" key="4">
    <source>
        <dbReference type="EMBL" id="EYC33446.1"/>
    </source>
</evidence>
<evidence type="ECO:0000259" key="3">
    <source>
        <dbReference type="PROSITE" id="PS00028"/>
    </source>
</evidence>
<feature type="region of interest" description="Disordered" evidence="1">
    <location>
        <begin position="388"/>
        <end position="413"/>
    </location>
</feature>
<dbReference type="OrthoDB" id="5872476at2759"/>
<feature type="region of interest" description="Disordered" evidence="1">
    <location>
        <begin position="170"/>
        <end position="201"/>
    </location>
</feature>
<feature type="compositionally biased region" description="Polar residues" evidence="1">
    <location>
        <begin position="190"/>
        <end position="201"/>
    </location>
</feature>
<organism evidence="4 5">
    <name type="scientific">Ancylostoma ceylanicum</name>
    <dbReference type="NCBI Taxonomy" id="53326"/>
    <lineage>
        <taxon>Eukaryota</taxon>
        <taxon>Metazoa</taxon>
        <taxon>Ecdysozoa</taxon>
        <taxon>Nematoda</taxon>
        <taxon>Chromadorea</taxon>
        <taxon>Rhabditida</taxon>
        <taxon>Rhabditina</taxon>
        <taxon>Rhabditomorpha</taxon>
        <taxon>Strongyloidea</taxon>
        <taxon>Ancylostomatidae</taxon>
        <taxon>Ancylostomatinae</taxon>
        <taxon>Ancylostoma</taxon>
    </lineage>
</organism>
<dbReference type="InterPro" id="IPR053360">
    <property type="entry name" value="Zinc_finger_domain"/>
</dbReference>
<protein>
    <recommendedName>
        <fullName evidence="3">C2H2-type domain-containing protein</fullName>
    </recommendedName>
</protein>
<dbReference type="PANTHER" id="PTHR36945:SF1">
    <property type="entry name" value="ZINC FINGER PROTEIN C02F5.12-RELATED"/>
    <property type="match status" value="1"/>
</dbReference>
<gene>
    <name evidence="4" type="primary">Acey_s0002.g807</name>
    <name evidence="4" type="ORF">Y032_0002g807</name>
</gene>
<evidence type="ECO:0000256" key="2">
    <source>
        <dbReference type="SAM" id="SignalP"/>
    </source>
</evidence>